<feature type="signal peptide" evidence="5">
    <location>
        <begin position="1"/>
        <end position="22"/>
    </location>
</feature>
<feature type="domain" description="Cytochrome c" evidence="6">
    <location>
        <begin position="44"/>
        <end position="150"/>
    </location>
</feature>
<dbReference type="OrthoDB" id="9811281at2"/>
<dbReference type="SUPFAM" id="SSF46626">
    <property type="entry name" value="Cytochrome c"/>
    <property type="match status" value="2"/>
</dbReference>
<sequence>MTTSRTALAVGIAILVAGVAAAAWVLSAPRPIDPETARAVSAPGDPGAGKIVFFLAGCDSCHMSPGQTDPLRLGGGRELKTPFGSFFPPNISPDRADGIGAWSAVDFANALMAGVSRDGGHLYPAFPYPSYARMSVDDVRNLFAFLKTAPPVSGRAPADRLGFPFSIRRALGFWKLLYMPAVRPVAAAPADPQDRGRYLVEGPGHCGECHTPRTFLGGPVESRRLTGAPLPDGKGKAPDITAAGLGDWSDSDIAYALSTGFTPSGDSLGGPMAAVVRNLGQVPQGDLNAITHFLKTVRPAAP</sequence>
<dbReference type="PANTHER" id="PTHR35008">
    <property type="entry name" value="BLL4482 PROTEIN-RELATED"/>
    <property type="match status" value="1"/>
</dbReference>
<dbReference type="EMBL" id="QNRK01000005">
    <property type="protein sequence ID" value="RBP16366.1"/>
    <property type="molecule type" value="Genomic_DNA"/>
</dbReference>
<keyword evidence="8" id="KW-1185">Reference proteome</keyword>
<reference evidence="7 8" key="1">
    <citation type="submission" date="2018-06" db="EMBL/GenBank/DDBJ databases">
        <title>Genomic Encyclopedia of Type Strains, Phase IV (KMG-IV): sequencing the most valuable type-strain genomes for metagenomic binning, comparative biology and taxonomic classification.</title>
        <authorList>
            <person name="Goeker M."/>
        </authorList>
    </citation>
    <scope>NUCLEOTIDE SEQUENCE [LARGE SCALE GENOMIC DNA]</scope>
    <source>
        <strain evidence="7 8">DSM 24875</strain>
    </source>
</reference>
<dbReference type="GO" id="GO:0046872">
    <property type="term" value="F:metal ion binding"/>
    <property type="evidence" value="ECO:0007669"/>
    <property type="project" value="UniProtKB-KW"/>
</dbReference>
<dbReference type="InterPro" id="IPR036909">
    <property type="entry name" value="Cyt_c-like_dom_sf"/>
</dbReference>
<evidence type="ECO:0000256" key="1">
    <source>
        <dbReference type="ARBA" id="ARBA00022617"/>
    </source>
</evidence>
<keyword evidence="2 4" id="KW-0479">Metal-binding</keyword>
<comment type="caution">
    <text evidence="7">The sequence shown here is derived from an EMBL/GenBank/DDBJ whole genome shotgun (WGS) entry which is preliminary data.</text>
</comment>
<dbReference type="PANTHER" id="PTHR35008:SF8">
    <property type="entry name" value="ALCOHOL DEHYDROGENASE CYTOCHROME C SUBUNIT"/>
    <property type="match status" value="1"/>
</dbReference>
<organism evidence="7 8">
    <name type="scientific">Roseiarcus fermentans</name>
    <dbReference type="NCBI Taxonomy" id="1473586"/>
    <lineage>
        <taxon>Bacteria</taxon>
        <taxon>Pseudomonadati</taxon>
        <taxon>Pseudomonadota</taxon>
        <taxon>Alphaproteobacteria</taxon>
        <taxon>Hyphomicrobiales</taxon>
        <taxon>Roseiarcaceae</taxon>
        <taxon>Roseiarcus</taxon>
    </lineage>
</organism>
<keyword evidence="1 4" id="KW-0349">Heme</keyword>
<dbReference type="Pfam" id="PF00034">
    <property type="entry name" value="Cytochrom_C"/>
    <property type="match status" value="1"/>
</dbReference>
<feature type="chain" id="PRO_5016827438" evidence="5">
    <location>
        <begin position="23"/>
        <end position="302"/>
    </location>
</feature>
<evidence type="ECO:0000256" key="2">
    <source>
        <dbReference type="ARBA" id="ARBA00022723"/>
    </source>
</evidence>
<evidence type="ECO:0000313" key="8">
    <source>
        <dbReference type="Proteomes" id="UP000253529"/>
    </source>
</evidence>
<dbReference type="InterPro" id="IPR009056">
    <property type="entry name" value="Cyt_c-like_dom"/>
</dbReference>
<evidence type="ECO:0000256" key="5">
    <source>
        <dbReference type="SAM" id="SignalP"/>
    </source>
</evidence>
<dbReference type="GO" id="GO:0009055">
    <property type="term" value="F:electron transfer activity"/>
    <property type="evidence" value="ECO:0007669"/>
    <property type="project" value="InterPro"/>
</dbReference>
<evidence type="ECO:0000313" key="7">
    <source>
        <dbReference type="EMBL" id="RBP16366.1"/>
    </source>
</evidence>
<name>A0A366FQF0_9HYPH</name>
<dbReference type="RefSeq" id="WP_113888183.1">
    <property type="nucleotide sequence ID" value="NZ_QNRK01000005.1"/>
</dbReference>
<dbReference type="PROSITE" id="PS51007">
    <property type="entry name" value="CYTC"/>
    <property type="match status" value="1"/>
</dbReference>
<gene>
    <name evidence="7" type="ORF">DFR50_1057</name>
</gene>
<dbReference type="GO" id="GO:0020037">
    <property type="term" value="F:heme binding"/>
    <property type="evidence" value="ECO:0007669"/>
    <property type="project" value="InterPro"/>
</dbReference>
<keyword evidence="5" id="KW-0732">Signal</keyword>
<keyword evidence="3 4" id="KW-0408">Iron</keyword>
<evidence type="ECO:0000256" key="4">
    <source>
        <dbReference type="PROSITE-ProRule" id="PRU00433"/>
    </source>
</evidence>
<accession>A0A366FQF0</accession>
<evidence type="ECO:0000259" key="6">
    <source>
        <dbReference type="PROSITE" id="PS51007"/>
    </source>
</evidence>
<dbReference type="Proteomes" id="UP000253529">
    <property type="component" value="Unassembled WGS sequence"/>
</dbReference>
<proteinExistence type="predicted"/>
<evidence type="ECO:0000256" key="3">
    <source>
        <dbReference type="ARBA" id="ARBA00023004"/>
    </source>
</evidence>
<protein>
    <submittedName>
        <fullName evidence="7">Mono/diheme cytochrome c family protein</fullName>
    </submittedName>
</protein>
<dbReference type="InterPro" id="IPR051459">
    <property type="entry name" value="Cytochrome_c-type_DH"/>
</dbReference>
<dbReference type="Gene3D" id="1.10.760.10">
    <property type="entry name" value="Cytochrome c-like domain"/>
    <property type="match status" value="1"/>
</dbReference>
<dbReference type="AlphaFoldDB" id="A0A366FQF0"/>